<dbReference type="GO" id="GO:0000139">
    <property type="term" value="C:Golgi membrane"/>
    <property type="evidence" value="ECO:0007669"/>
    <property type="project" value="TreeGrafter"/>
</dbReference>
<dbReference type="EMBL" id="JAGKHQ010000018">
    <property type="protein sequence ID" value="KAG7485033.1"/>
    <property type="molecule type" value="Genomic_DNA"/>
</dbReference>
<name>A0AAV6Q9B3_SOLSE</name>
<feature type="region of interest" description="Disordered" evidence="1">
    <location>
        <begin position="29"/>
        <end position="53"/>
    </location>
</feature>
<comment type="caution">
    <text evidence="3">The sequence shown here is derived from an EMBL/GenBank/DDBJ whole genome shotgun (WGS) entry which is preliminary data.</text>
</comment>
<dbReference type="GO" id="GO:0006686">
    <property type="term" value="P:sphingomyelin biosynthetic process"/>
    <property type="evidence" value="ECO:0007669"/>
    <property type="project" value="TreeGrafter"/>
</dbReference>
<protein>
    <submittedName>
        <fullName evidence="3">Phosphatidylcholine:ceramide cholinephosphotransferase 2</fullName>
    </submittedName>
</protein>
<dbReference type="GO" id="GO:0005789">
    <property type="term" value="C:endoplasmic reticulum membrane"/>
    <property type="evidence" value="ECO:0007669"/>
    <property type="project" value="TreeGrafter"/>
</dbReference>
<feature type="transmembrane region" description="Helical" evidence="2">
    <location>
        <begin position="193"/>
        <end position="216"/>
    </location>
</feature>
<dbReference type="GO" id="GO:0047493">
    <property type="term" value="F:ceramide cholinephosphotransferase activity"/>
    <property type="evidence" value="ECO:0007669"/>
    <property type="project" value="TreeGrafter"/>
</dbReference>
<dbReference type="InterPro" id="IPR045221">
    <property type="entry name" value="Sphingomyelin_synth-like"/>
</dbReference>
<feature type="transmembrane region" description="Helical" evidence="2">
    <location>
        <begin position="151"/>
        <end position="173"/>
    </location>
</feature>
<evidence type="ECO:0000256" key="2">
    <source>
        <dbReference type="SAM" id="Phobius"/>
    </source>
</evidence>
<dbReference type="PANTHER" id="PTHR21290:SF24">
    <property type="entry name" value="PHOSPHATIDYLCHOLINE:CERAMIDE CHOLINEPHOSPHOTRANSFERASE 2"/>
    <property type="match status" value="1"/>
</dbReference>
<evidence type="ECO:0000313" key="4">
    <source>
        <dbReference type="Proteomes" id="UP000693946"/>
    </source>
</evidence>
<keyword evidence="4" id="KW-1185">Reference proteome</keyword>
<accession>A0AAV6Q9B3</accession>
<organism evidence="3 4">
    <name type="scientific">Solea senegalensis</name>
    <name type="common">Senegalese sole</name>
    <dbReference type="NCBI Taxonomy" id="28829"/>
    <lineage>
        <taxon>Eukaryota</taxon>
        <taxon>Metazoa</taxon>
        <taxon>Chordata</taxon>
        <taxon>Craniata</taxon>
        <taxon>Vertebrata</taxon>
        <taxon>Euteleostomi</taxon>
        <taxon>Actinopterygii</taxon>
        <taxon>Neopterygii</taxon>
        <taxon>Teleostei</taxon>
        <taxon>Neoteleostei</taxon>
        <taxon>Acanthomorphata</taxon>
        <taxon>Carangaria</taxon>
        <taxon>Pleuronectiformes</taxon>
        <taxon>Pleuronectoidei</taxon>
        <taxon>Soleidae</taxon>
        <taxon>Solea</taxon>
    </lineage>
</organism>
<keyword evidence="2" id="KW-0812">Transmembrane</keyword>
<evidence type="ECO:0000313" key="3">
    <source>
        <dbReference type="EMBL" id="KAG7485033.1"/>
    </source>
</evidence>
<keyword evidence="2" id="KW-0472">Membrane</keyword>
<proteinExistence type="predicted"/>
<reference evidence="3 4" key="1">
    <citation type="journal article" date="2021" name="Sci. Rep.">
        <title>Chromosome anchoring in Senegalese sole (Solea senegalensis) reveals sex-associated markers and genome rearrangements in flatfish.</title>
        <authorList>
            <person name="Guerrero-Cozar I."/>
            <person name="Gomez-Garrido J."/>
            <person name="Berbel C."/>
            <person name="Martinez-Blanch J.F."/>
            <person name="Alioto T."/>
            <person name="Claros M.G."/>
            <person name="Gagnaire P.A."/>
            <person name="Manchado M."/>
        </authorList>
    </citation>
    <scope>NUCLEOTIDE SEQUENCE [LARGE SCALE GENOMIC DNA]</scope>
    <source>
        <strain evidence="3">Sse05_10M</strain>
    </source>
</reference>
<evidence type="ECO:0000256" key="1">
    <source>
        <dbReference type="SAM" id="MobiDB-lite"/>
    </source>
</evidence>
<sequence>MYGWIKLAAFVRGGAPPLKPAAVWRAAVHPEQSRAATQQGAASGTQGRGTQRLEQALTHSSRSCGWTVPSPMASQECVDARDPVVDIPNPGMEGAPVPNGGKTCPVHIPGGEDTKRGFRKGIGRHNDYVKISVPDFKVSPLPMEWWKTIMAFFYAGFNLVLTTVVITVVHERVPPKESSPPLPDKFFDYIDRVNWAFTVTEINGMVLLAIWMIQLFFFRYKSIAIRRFFFLIGTLYLYRCVTMYITTLPVPGMHMTCAPKLHGDSHAKIQRILQLISGGGLSITNSHLLCGDFLYSGHTVMLTLTYLFIKECE</sequence>
<feature type="transmembrane region" description="Helical" evidence="2">
    <location>
        <begin position="228"/>
        <end position="246"/>
    </location>
</feature>
<dbReference type="AlphaFoldDB" id="A0AAV6Q9B3"/>
<gene>
    <name evidence="3" type="ORF">JOB18_001740</name>
</gene>
<dbReference type="GO" id="GO:0033188">
    <property type="term" value="F:sphingomyelin synthase activity"/>
    <property type="evidence" value="ECO:0007669"/>
    <property type="project" value="TreeGrafter"/>
</dbReference>
<keyword evidence="2" id="KW-1133">Transmembrane helix</keyword>
<feature type="compositionally biased region" description="Low complexity" evidence="1">
    <location>
        <begin position="33"/>
        <end position="50"/>
    </location>
</feature>
<dbReference type="GO" id="GO:0005886">
    <property type="term" value="C:plasma membrane"/>
    <property type="evidence" value="ECO:0007669"/>
    <property type="project" value="TreeGrafter"/>
</dbReference>
<dbReference type="PANTHER" id="PTHR21290">
    <property type="entry name" value="SPHINGOMYELIN SYNTHETASE"/>
    <property type="match status" value="1"/>
</dbReference>
<dbReference type="Proteomes" id="UP000693946">
    <property type="component" value="Linkage Group LG6"/>
</dbReference>
<dbReference type="GO" id="GO:0046513">
    <property type="term" value="P:ceramide biosynthetic process"/>
    <property type="evidence" value="ECO:0007669"/>
    <property type="project" value="TreeGrafter"/>
</dbReference>